<evidence type="ECO:0000313" key="3">
    <source>
        <dbReference type="EMBL" id="KAI5330604.1"/>
    </source>
</evidence>
<dbReference type="GO" id="GO:0051082">
    <property type="term" value="F:unfolded protein binding"/>
    <property type="evidence" value="ECO:0007669"/>
    <property type="project" value="InterPro"/>
</dbReference>
<dbReference type="EMBL" id="JAJFAZ020000005">
    <property type="protein sequence ID" value="KAI5330604.1"/>
    <property type="molecule type" value="Genomic_DNA"/>
</dbReference>
<proteinExistence type="inferred from homology"/>
<sequence>MVEEYSAIYDVAMTSNFGWSANMEKIMQSQTLSDASKQACMHGKRILVINPRYPIIKELHERVVKNAEDESVKLTARLIYNFALMKCVSNFPDPKMDSKIKQALLLKITIKLKNGIASITKSSFFDT</sequence>
<organism evidence="3 4">
    <name type="scientific">Prunus dulcis</name>
    <name type="common">Almond</name>
    <name type="synonym">Amygdalus dulcis</name>
    <dbReference type="NCBI Taxonomy" id="3755"/>
    <lineage>
        <taxon>Eukaryota</taxon>
        <taxon>Viridiplantae</taxon>
        <taxon>Streptophyta</taxon>
        <taxon>Embryophyta</taxon>
        <taxon>Tracheophyta</taxon>
        <taxon>Spermatophyta</taxon>
        <taxon>Magnoliopsida</taxon>
        <taxon>eudicotyledons</taxon>
        <taxon>Gunneridae</taxon>
        <taxon>Pentapetalae</taxon>
        <taxon>rosids</taxon>
        <taxon>fabids</taxon>
        <taxon>Rosales</taxon>
        <taxon>Rosaceae</taxon>
        <taxon>Amygdaloideae</taxon>
        <taxon>Amygdaleae</taxon>
        <taxon>Prunus</taxon>
    </lineage>
</organism>
<keyword evidence="4" id="KW-1185">Reference proteome</keyword>
<evidence type="ECO:0000256" key="1">
    <source>
        <dbReference type="ARBA" id="ARBA00008239"/>
    </source>
</evidence>
<protein>
    <submittedName>
        <fullName evidence="3">Uncharacterized protein</fullName>
    </submittedName>
</protein>
<dbReference type="Pfam" id="PF00183">
    <property type="entry name" value="HSP90"/>
    <property type="match status" value="1"/>
</dbReference>
<dbReference type="InterPro" id="IPR037196">
    <property type="entry name" value="HSP90_C"/>
</dbReference>
<reference evidence="3 4" key="1">
    <citation type="journal article" date="2022" name="G3 (Bethesda)">
        <title>Whole-genome sequence and methylome profiling of the almond [Prunus dulcis (Mill.) D.A. Webb] cultivar 'Nonpareil'.</title>
        <authorList>
            <person name="D'Amico-Willman K.M."/>
            <person name="Ouma W.Z."/>
            <person name="Meulia T."/>
            <person name="Sideli G.M."/>
            <person name="Gradziel T.M."/>
            <person name="Fresnedo-Ramirez J."/>
        </authorList>
    </citation>
    <scope>NUCLEOTIDE SEQUENCE [LARGE SCALE GENOMIC DNA]</scope>
    <source>
        <strain evidence="3">Clone GOH B32 T37-40</strain>
    </source>
</reference>
<dbReference type="AlphaFoldDB" id="A0AAD4VU69"/>
<accession>A0AAD4VU69</accession>
<dbReference type="InterPro" id="IPR001404">
    <property type="entry name" value="Hsp90_fam"/>
</dbReference>
<dbReference type="GO" id="GO:0016887">
    <property type="term" value="F:ATP hydrolysis activity"/>
    <property type="evidence" value="ECO:0007669"/>
    <property type="project" value="InterPro"/>
</dbReference>
<dbReference type="GO" id="GO:0140662">
    <property type="term" value="F:ATP-dependent protein folding chaperone"/>
    <property type="evidence" value="ECO:0007669"/>
    <property type="project" value="InterPro"/>
</dbReference>
<dbReference type="Proteomes" id="UP001054821">
    <property type="component" value="Chromosome 5"/>
</dbReference>
<dbReference type="Gene3D" id="1.20.120.790">
    <property type="entry name" value="Heat shock protein 90, C-terminal domain"/>
    <property type="match status" value="1"/>
</dbReference>
<dbReference type="SUPFAM" id="SSF110942">
    <property type="entry name" value="HSP90 C-terminal domain"/>
    <property type="match status" value="1"/>
</dbReference>
<comment type="caution">
    <text evidence="3">The sequence shown here is derived from an EMBL/GenBank/DDBJ whole genome shotgun (WGS) entry which is preliminary data.</text>
</comment>
<evidence type="ECO:0000313" key="4">
    <source>
        <dbReference type="Proteomes" id="UP001054821"/>
    </source>
</evidence>
<gene>
    <name evidence="3" type="ORF">L3X38_030002</name>
</gene>
<dbReference type="PANTHER" id="PTHR11528">
    <property type="entry name" value="HEAT SHOCK PROTEIN 90 FAMILY MEMBER"/>
    <property type="match status" value="1"/>
</dbReference>
<name>A0AAD4VU69_PRUDU</name>
<dbReference type="GO" id="GO:0005524">
    <property type="term" value="F:ATP binding"/>
    <property type="evidence" value="ECO:0007669"/>
    <property type="project" value="InterPro"/>
</dbReference>
<keyword evidence="2" id="KW-0143">Chaperone</keyword>
<evidence type="ECO:0000256" key="2">
    <source>
        <dbReference type="ARBA" id="ARBA00023186"/>
    </source>
</evidence>
<comment type="similarity">
    <text evidence="1">Belongs to the heat shock protein 90 family.</text>
</comment>